<feature type="transmembrane region" description="Helical" evidence="3">
    <location>
        <begin position="67"/>
        <end position="86"/>
    </location>
</feature>
<dbReference type="PANTHER" id="PTHR12879:SF8">
    <property type="entry name" value="SPHINGOLIPID DELTA(4)-DESATURASE DES1"/>
    <property type="match status" value="1"/>
</dbReference>
<sequence length="315" mass="35202">MITNTTPAAEPAAKLGSLTSQPRQVLSAAALASLNQRSNGAGAVRFLGHLGAIALSGYLWGTAPLGLALPALLVCSASLALMFCAMHECCHRTAFANPRLNDGAAWLAGLLSFYNSTFYRRYHKWHHRYTQIPGKDPELDDPKPESLGDYLWQLSGMPWWLGKVRGHSKVALGQLDDCYYIPQSGWAEVVRSLRLQLLTYGAIIAVSTLLGHPWFLLTYWVLPLAVGQPVLRFVLLAEHTGCPHSDNPLINTRTTLTLWPLRWIMWNMPFHAEHHLYPSIPFQQLPVAHEQLKPYFERVDAGYVRVNRGIVAEFI</sequence>
<evidence type="ECO:0000313" key="6">
    <source>
        <dbReference type="Proteomes" id="UP000249081"/>
    </source>
</evidence>
<gene>
    <name evidence="5" type="ORF">DCF17_03790</name>
</gene>
<evidence type="ECO:0000313" key="5">
    <source>
        <dbReference type="EMBL" id="PZO44661.1"/>
    </source>
</evidence>
<keyword evidence="3" id="KW-1133">Transmembrane helix</keyword>
<dbReference type="AlphaFoldDB" id="A0A2W4YB82"/>
<evidence type="ECO:0000256" key="1">
    <source>
        <dbReference type="ARBA" id="ARBA00001954"/>
    </source>
</evidence>
<evidence type="ECO:0000256" key="3">
    <source>
        <dbReference type="SAM" id="Phobius"/>
    </source>
</evidence>
<reference evidence="6" key="1">
    <citation type="submission" date="2018-04" db="EMBL/GenBank/DDBJ databases">
        <authorList>
            <person name="Cornet L."/>
        </authorList>
    </citation>
    <scope>NUCLEOTIDE SEQUENCE [LARGE SCALE GENOMIC DNA]</scope>
</reference>
<dbReference type="GO" id="GO:0016020">
    <property type="term" value="C:membrane"/>
    <property type="evidence" value="ECO:0007669"/>
    <property type="project" value="GOC"/>
</dbReference>
<reference evidence="5 6" key="2">
    <citation type="submission" date="2018-06" db="EMBL/GenBank/DDBJ databases">
        <title>Metagenomic assembly of (sub)arctic Cyanobacteria and their associated microbiome from non-axenic cultures.</title>
        <authorList>
            <person name="Baurain D."/>
        </authorList>
    </citation>
    <scope>NUCLEOTIDE SEQUENCE [LARGE SCALE GENOMIC DNA]</scope>
    <source>
        <strain evidence="5">ULC041bin1</strain>
    </source>
</reference>
<feature type="transmembrane region" description="Helical" evidence="3">
    <location>
        <begin position="43"/>
        <end position="61"/>
    </location>
</feature>
<dbReference type="InterPro" id="IPR005804">
    <property type="entry name" value="FA_desaturase_dom"/>
</dbReference>
<evidence type="ECO:0000259" key="4">
    <source>
        <dbReference type="Pfam" id="PF00487"/>
    </source>
</evidence>
<dbReference type="Proteomes" id="UP000249081">
    <property type="component" value="Unassembled WGS sequence"/>
</dbReference>
<keyword evidence="3" id="KW-0472">Membrane</keyword>
<accession>A0A2W4YB82</accession>
<comment type="cofactor">
    <cofactor evidence="1">
        <name>Fe(2+)</name>
        <dbReference type="ChEBI" id="CHEBI:29033"/>
    </cofactor>
</comment>
<proteinExistence type="inferred from homology"/>
<organism evidence="5 6">
    <name type="scientific">Shackletoniella antarctica</name>
    <dbReference type="NCBI Taxonomy" id="268115"/>
    <lineage>
        <taxon>Bacteria</taxon>
        <taxon>Bacillati</taxon>
        <taxon>Cyanobacteriota</taxon>
        <taxon>Cyanophyceae</taxon>
        <taxon>Oculatellales</taxon>
        <taxon>Oculatellaceae</taxon>
        <taxon>Shackletoniella</taxon>
    </lineage>
</organism>
<dbReference type="PANTHER" id="PTHR12879">
    <property type="entry name" value="SPHINGOLIPID DELTA 4 DESATURASE/C-4 HYDROXYLASE PROTEIN DES2"/>
    <property type="match status" value="1"/>
</dbReference>
<comment type="caution">
    <text evidence="5">The sequence shown here is derived from an EMBL/GenBank/DDBJ whole genome shotgun (WGS) entry which is preliminary data.</text>
</comment>
<feature type="domain" description="Fatty acid desaturase" evidence="4">
    <location>
        <begin position="69"/>
        <end position="304"/>
    </location>
</feature>
<dbReference type="GO" id="GO:0042284">
    <property type="term" value="F:sphingolipid delta-4 desaturase activity"/>
    <property type="evidence" value="ECO:0007669"/>
    <property type="project" value="TreeGrafter"/>
</dbReference>
<dbReference type="EMBL" id="QBMN01000016">
    <property type="protein sequence ID" value="PZO44661.1"/>
    <property type="molecule type" value="Genomic_DNA"/>
</dbReference>
<dbReference type="Pfam" id="PF00487">
    <property type="entry name" value="FA_desaturase"/>
    <property type="match status" value="1"/>
</dbReference>
<name>A0A2W4YB82_9CYAN</name>
<comment type="similarity">
    <text evidence="2">Belongs to the fatty acid desaturase type 2 family.</text>
</comment>
<keyword evidence="3" id="KW-0812">Transmembrane</keyword>
<protein>
    <submittedName>
        <fullName evidence="5">Fatty acid desaturase</fullName>
    </submittedName>
</protein>
<evidence type="ECO:0000256" key="2">
    <source>
        <dbReference type="ARBA" id="ARBA00008749"/>
    </source>
</evidence>
<feature type="transmembrane region" description="Helical" evidence="3">
    <location>
        <begin position="197"/>
        <end position="222"/>
    </location>
</feature>
<dbReference type="GO" id="GO:0046513">
    <property type="term" value="P:ceramide biosynthetic process"/>
    <property type="evidence" value="ECO:0007669"/>
    <property type="project" value="TreeGrafter"/>
</dbReference>